<evidence type="ECO:0000313" key="2">
    <source>
        <dbReference type="Proteomes" id="UP001231649"/>
    </source>
</evidence>
<gene>
    <name evidence="1" type="ORF">PYW08_016597</name>
</gene>
<reference evidence="1" key="1">
    <citation type="submission" date="2023-03" db="EMBL/GenBank/DDBJ databases">
        <title>Chromosome-level genomes of two armyworms, Mythimna separata and Mythimna loreyi, provide insights into the biosynthesis and reception of sex pheromones.</title>
        <authorList>
            <person name="Zhao H."/>
        </authorList>
    </citation>
    <scope>NUCLEOTIDE SEQUENCE</scope>
    <source>
        <strain evidence="1">BeijingLab</strain>
    </source>
</reference>
<comment type="caution">
    <text evidence="1">The sequence shown here is derived from an EMBL/GenBank/DDBJ whole genome shotgun (WGS) entry which is preliminary data.</text>
</comment>
<accession>A0ACC2QYM4</accession>
<dbReference type="EMBL" id="CM056785">
    <property type="protein sequence ID" value="KAJ8728212.1"/>
    <property type="molecule type" value="Genomic_DNA"/>
</dbReference>
<evidence type="ECO:0000313" key="1">
    <source>
        <dbReference type="EMBL" id="KAJ8728212.1"/>
    </source>
</evidence>
<organism evidence="1 2">
    <name type="scientific">Mythimna loreyi</name>
    <dbReference type="NCBI Taxonomy" id="667449"/>
    <lineage>
        <taxon>Eukaryota</taxon>
        <taxon>Metazoa</taxon>
        <taxon>Ecdysozoa</taxon>
        <taxon>Arthropoda</taxon>
        <taxon>Hexapoda</taxon>
        <taxon>Insecta</taxon>
        <taxon>Pterygota</taxon>
        <taxon>Neoptera</taxon>
        <taxon>Endopterygota</taxon>
        <taxon>Lepidoptera</taxon>
        <taxon>Glossata</taxon>
        <taxon>Ditrysia</taxon>
        <taxon>Noctuoidea</taxon>
        <taxon>Noctuidae</taxon>
        <taxon>Noctuinae</taxon>
        <taxon>Hadenini</taxon>
        <taxon>Mythimna</taxon>
    </lineage>
</organism>
<protein>
    <submittedName>
        <fullName evidence="1">Uncharacterized protein</fullName>
    </submittedName>
</protein>
<sequence length="113" mass="12930">MRSVIVVLTLAVVVLALANAYPVGEKPFYDLRDAPILFEKFVKDYNKQYKDVDDKYAHYFAFLKNLVKINTLNLQSGDQPASATFDINKFADYTPEEWGQMNGLILPPKHPVY</sequence>
<keyword evidence="2" id="KW-1185">Reference proteome</keyword>
<name>A0ACC2QYM4_9NEOP</name>
<dbReference type="Proteomes" id="UP001231649">
    <property type="component" value="Chromosome 9"/>
</dbReference>
<proteinExistence type="predicted"/>